<dbReference type="PANTHER" id="PTHR43080:SF2">
    <property type="entry name" value="CBS DOMAIN-CONTAINING PROTEIN"/>
    <property type="match status" value="1"/>
</dbReference>
<keyword evidence="1 2" id="KW-0129">CBS domain</keyword>
<dbReference type="KEGG" id="sai:Saci_0288"/>
<protein>
    <submittedName>
        <fullName evidence="4">Conserved CBS domain protein</fullName>
    </submittedName>
</protein>
<reference evidence="4 5" key="1">
    <citation type="journal article" date="2005" name="J. Bacteriol.">
        <title>The genome of Sulfolobus acidocaldarius, a model organism of the Crenarchaeota.</title>
        <authorList>
            <person name="Chen L."/>
            <person name="Brugger K."/>
            <person name="Skovgaard M."/>
            <person name="Redder P."/>
            <person name="She Q."/>
            <person name="Torarinsson E."/>
            <person name="Greve B."/>
            <person name="Awayez M."/>
            <person name="Zibat A."/>
            <person name="Klenk H.-P."/>
            <person name="Garrett R.A."/>
        </authorList>
    </citation>
    <scope>NUCLEOTIDE SEQUENCE [LARGE SCALE GENOMIC DNA]</scope>
    <source>
        <strain evidence="5">ATCC 33909 / DSM 639 / JCM 8929 / NBRC 15157 / NCIMB 11770</strain>
    </source>
</reference>
<dbReference type="STRING" id="330779.Saci_0288"/>
<organism evidence="4 5">
    <name type="scientific">Sulfolobus acidocaldarius (strain ATCC 33909 / DSM 639 / JCM 8929 / NBRC 15157 / NCIMB 11770)</name>
    <dbReference type="NCBI Taxonomy" id="330779"/>
    <lineage>
        <taxon>Archaea</taxon>
        <taxon>Thermoproteota</taxon>
        <taxon>Thermoprotei</taxon>
        <taxon>Sulfolobales</taxon>
        <taxon>Sulfolobaceae</taxon>
        <taxon>Sulfolobus</taxon>
    </lineage>
</organism>
<dbReference type="PANTHER" id="PTHR43080">
    <property type="entry name" value="CBS DOMAIN-CONTAINING PROTEIN CBSX3, MITOCHONDRIAL"/>
    <property type="match status" value="1"/>
</dbReference>
<dbReference type="EMBL" id="CP000077">
    <property type="protein sequence ID" value="AAY79704.1"/>
    <property type="molecule type" value="Genomic_DNA"/>
</dbReference>
<dbReference type="eggNOG" id="arCOG00606">
    <property type="taxonomic scope" value="Archaea"/>
</dbReference>
<evidence type="ECO:0000259" key="3">
    <source>
        <dbReference type="PROSITE" id="PS51371"/>
    </source>
</evidence>
<dbReference type="AlphaFoldDB" id="Q4JBX5"/>
<dbReference type="Proteomes" id="UP000001018">
    <property type="component" value="Chromosome"/>
</dbReference>
<evidence type="ECO:0000313" key="5">
    <source>
        <dbReference type="Proteomes" id="UP000001018"/>
    </source>
</evidence>
<sequence>MLVSQLVSRKPVTVDLKTSIKDATKVMRREGVGSLVIVDNDFRPVGIVTERDIVYAIAQDIPIDTPISEIMSRDPVSINGGSDVSEAVALMTSRGIRHLVVINNEGRTIGVISVRDVVKAVGAIALDLAFW</sequence>
<dbReference type="InterPro" id="IPR051257">
    <property type="entry name" value="Diverse_CBS-Domain"/>
</dbReference>
<keyword evidence="5" id="KW-1185">Reference proteome</keyword>
<gene>
    <name evidence="4" type="ordered locus">Saci_0288</name>
</gene>
<evidence type="ECO:0000313" key="4">
    <source>
        <dbReference type="EMBL" id="AAY79704.1"/>
    </source>
</evidence>
<feature type="domain" description="CBS" evidence="3">
    <location>
        <begin position="7"/>
        <end position="63"/>
    </location>
</feature>
<evidence type="ECO:0000256" key="1">
    <source>
        <dbReference type="ARBA" id="ARBA00023122"/>
    </source>
</evidence>
<proteinExistence type="predicted"/>
<feature type="domain" description="CBS" evidence="3">
    <location>
        <begin position="71"/>
        <end position="128"/>
    </location>
</feature>
<dbReference type="PATRIC" id="fig|330779.12.peg.285"/>
<dbReference type="Gene3D" id="3.10.580.10">
    <property type="entry name" value="CBS-domain"/>
    <property type="match status" value="1"/>
</dbReference>
<dbReference type="CDD" id="cd09836">
    <property type="entry name" value="CBS_pair_arch"/>
    <property type="match status" value="1"/>
</dbReference>
<dbReference type="SUPFAM" id="SSF54631">
    <property type="entry name" value="CBS-domain pair"/>
    <property type="match status" value="1"/>
</dbReference>
<evidence type="ECO:0000256" key="2">
    <source>
        <dbReference type="PROSITE-ProRule" id="PRU00703"/>
    </source>
</evidence>
<dbReference type="InterPro" id="IPR000644">
    <property type="entry name" value="CBS_dom"/>
</dbReference>
<dbReference type="Pfam" id="PF00571">
    <property type="entry name" value="CBS"/>
    <property type="match status" value="2"/>
</dbReference>
<dbReference type="PROSITE" id="PS51371">
    <property type="entry name" value="CBS"/>
    <property type="match status" value="2"/>
</dbReference>
<dbReference type="HOGENOM" id="CLU_040681_12_1_2"/>
<name>Q4JBX5_SULAC</name>
<dbReference type="SMART" id="SM00116">
    <property type="entry name" value="CBS"/>
    <property type="match status" value="2"/>
</dbReference>
<accession>Q4JBX5</accession>
<dbReference type="InterPro" id="IPR046342">
    <property type="entry name" value="CBS_dom_sf"/>
</dbReference>